<evidence type="ECO:0008006" key="3">
    <source>
        <dbReference type="Google" id="ProtNLM"/>
    </source>
</evidence>
<dbReference type="EMBL" id="JANJYJ010000005">
    <property type="protein sequence ID" value="KAK3212645.1"/>
    <property type="molecule type" value="Genomic_DNA"/>
</dbReference>
<organism evidence="1 2">
    <name type="scientific">Dipteronia sinensis</name>
    <dbReference type="NCBI Taxonomy" id="43782"/>
    <lineage>
        <taxon>Eukaryota</taxon>
        <taxon>Viridiplantae</taxon>
        <taxon>Streptophyta</taxon>
        <taxon>Embryophyta</taxon>
        <taxon>Tracheophyta</taxon>
        <taxon>Spermatophyta</taxon>
        <taxon>Magnoliopsida</taxon>
        <taxon>eudicotyledons</taxon>
        <taxon>Gunneridae</taxon>
        <taxon>Pentapetalae</taxon>
        <taxon>rosids</taxon>
        <taxon>malvids</taxon>
        <taxon>Sapindales</taxon>
        <taxon>Sapindaceae</taxon>
        <taxon>Hippocastanoideae</taxon>
        <taxon>Acereae</taxon>
        <taxon>Dipteronia</taxon>
    </lineage>
</organism>
<evidence type="ECO:0000313" key="1">
    <source>
        <dbReference type="EMBL" id="KAK3212645.1"/>
    </source>
</evidence>
<accession>A0AAE0E6U1</accession>
<dbReference type="AlphaFoldDB" id="A0AAE0E6U1"/>
<proteinExistence type="predicted"/>
<evidence type="ECO:0000313" key="2">
    <source>
        <dbReference type="Proteomes" id="UP001281410"/>
    </source>
</evidence>
<name>A0AAE0E6U1_9ROSI</name>
<protein>
    <recommendedName>
        <fullName evidence="3">Transposase</fullName>
    </recommendedName>
</protein>
<comment type="caution">
    <text evidence="1">The sequence shown here is derived from an EMBL/GenBank/DDBJ whole genome shotgun (WGS) entry which is preliminary data.</text>
</comment>
<dbReference type="Proteomes" id="UP001281410">
    <property type="component" value="Unassembled WGS sequence"/>
</dbReference>
<reference evidence="1" key="1">
    <citation type="journal article" date="2023" name="Plant J.">
        <title>Genome sequences and population genomics provide insights into the demographic history, inbreeding, and mutation load of two 'living fossil' tree species of Dipteronia.</title>
        <authorList>
            <person name="Feng Y."/>
            <person name="Comes H.P."/>
            <person name="Chen J."/>
            <person name="Zhu S."/>
            <person name="Lu R."/>
            <person name="Zhang X."/>
            <person name="Li P."/>
            <person name="Qiu J."/>
            <person name="Olsen K.M."/>
            <person name="Qiu Y."/>
        </authorList>
    </citation>
    <scope>NUCLEOTIDE SEQUENCE</scope>
    <source>
        <strain evidence="1">NBL</strain>
    </source>
</reference>
<keyword evidence="2" id="KW-1185">Reference proteome</keyword>
<sequence length="133" mass="16027">MDELRKLYQKAYDYVVNAELEKWSRVHCPQRRYRLITTNTVECLNPCFRFARKLPMLTLAEFIRDMLQRWERNLDYTSLCANYYKRETLKDTYSVPIMPVGHSNTWVVPEDIRQRVVLPPKSKRTNNNNNKPI</sequence>
<gene>
    <name evidence="1" type="ORF">Dsin_017351</name>
</gene>